<dbReference type="Pfam" id="PF01400">
    <property type="entry name" value="Astacin"/>
    <property type="match status" value="2"/>
</dbReference>
<evidence type="ECO:0000256" key="3">
    <source>
        <dbReference type="ARBA" id="ARBA00022723"/>
    </source>
</evidence>
<dbReference type="InterPro" id="IPR001506">
    <property type="entry name" value="Peptidase_M12A"/>
</dbReference>
<dbReference type="SMART" id="SM00235">
    <property type="entry name" value="ZnMc"/>
    <property type="match status" value="1"/>
</dbReference>
<dbReference type="GO" id="GO:0008270">
    <property type="term" value="F:zinc ion binding"/>
    <property type="evidence" value="ECO:0007669"/>
    <property type="project" value="InterPro"/>
</dbReference>
<dbReference type="InterPro" id="IPR006026">
    <property type="entry name" value="Peptidase_Metallo"/>
</dbReference>
<feature type="domain" description="CUB" evidence="10">
    <location>
        <begin position="163"/>
        <end position="278"/>
    </location>
</feature>
<dbReference type="EMBL" id="UYSL01019918">
    <property type="protein sequence ID" value="VDL71302.1"/>
    <property type="molecule type" value="Genomic_DNA"/>
</dbReference>
<protein>
    <recommendedName>
        <fullName evidence="9">Metalloendopeptidase</fullName>
        <ecNumber evidence="9">3.4.24.-</ecNumber>
    </recommendedName>
</protein>
<evidence type="ECO:0000256" key="4">
    <source>
        <dbReference type="ARBA" id="ARBA00022801"/>
    </source>
</evidence>
<dbReference type="PROSITE" id="PS01180">
    <property type="entry name" value="CUB"/>
    <property type="match status" value="1"/>
</dbReference>
<gene>
    <name evidence="11" type="ORF">NBR_LOCUS7713</name>
</gene>
<keyword evidence="2 9" id="KW-0645">Protease</keyword>
<dbReference type="GO" id="GO:0006508">
    <property type="term" value="P:proteolysis"/>
    <property type="evidence" value="ECO:0007669"/>
    <property type="project" value="UniProtKB-KW"/>
</dbReference>
<dbReference type="SUPFAM" id="SSF55486">
    <property type="entry name" value="Metalloproteases ('zincins'), catalytic domain"/>
    <property type="match status" value="1"/>
</dbReference>
<dbReference type="EC" id="3.4.24.-" evidence="9"/>
<dbReference type="Proteomes" id="UP000271162">
    <property type="component" value="Unassembled WGS sequence"/>
</dbReference>
<evidence type="ECO:0000313" key="12">
    <source>
        <dbReference type="Proteomes" id="UP000271162"/>
    </source>
</evidence>
<evidence type="ECO:0000256" key="1">
    <source>
        <dbReference type="ARBA" id="ARBA00022536"/>
    </source>
</evidence>
<evidence type="ECO:0000256" key="8">
    <source>
        <dbReference type="PROSITE-ProRule" id="PRU00059"/>
    </source>
</evidence>
<keyword evidence="3 9" id="KW-0479">Metal-binding</keyword>
<evidence type="ECO:0000256" key="7">
    <source>
        <dbReference type="ARBA" id="ARBA00023157"/>
    </source>
</evidence>
<keyword evidence="5 9" id="KW-0862">Zinc</keyword>
<comment type="cofactor">
    <cofactor evidence="9">
        <name>Zn(2+)</name>
        <dbReference type="ChEBI" id="CHEBI:29105"/>
    </cofactor>
    <text evidence="9">Binds 1 zinc ion per subunit.</text>
</comment>
<evidence type="ECO:0000313" key="13">
    <source>
        <dbReference type="WBParaSite" id="NBR_0000771201-mRNA-1"/>
    </source>
</evidence>
<dbReference type="InterPro" id="IPR035914">
    <property type="entry name" value="Sperma_CUB_dom_sf"/>
</dbReference>
<dbReference type="InterPro" id="IPR024079">
    <property type="entry name" value="MetalloPept_cat_dom_sf"/>
</dbReference>
<dbReference type="PRINTS" id="PR00480">
    <property type="entry name" value="ASTACIN"/>
</dbReference>
<dbReference type="WBParaSite" id="NBR_0000771201-mRNA-1">
    <property type="protein sequence ID" value="NBR_0000771201-mRNA-1"/>
    <property type="gene ID" value="NBR_0000771201"/>
</dbReference>
<dbReference type="InterPro" id="IPR000859">
    <property type="entry name" value="CUB_dom"/>
</dbReference>
<dbReference type="Gene3D" id="3.40.390.10">
    <property type="entry name" value="Collagenase (Catalytic Domain)"/>
    <property type="match status" value="2"/>
</dbReference>
<dbReference type="AlphaFoldDB" id="A0A0N4XXJ3"/>
<keyword evidence="1" id="KW-0245">EGF-like domain</keyword>
<keyword evidence="7" id="KW-1015">Disulfide bond</keyword>
<sequence>MFPLRTVYVYEILYFSDYAVKKVFKKGAEKWQEVTCIDFTESSTGWEQYFLIRELRNNQSNRKKNSFAAPDRIIVVKQKGCWSFIGRNGSEQPLSLGEGCQQKAVVKTQSSQEDFVDQYITIPPEALETYTIPYDFDSIMHYGAWSVSHNGQPTMVANDPSGCGQDLQATERVQSLAVRVGYGNSMRDDFDLCHYWIKAQPGKKVQVTIRQISYGYGIDGCVFGGVELKPAKNATTPGYRFCNHNDKEKVITSEGELMPVTVFGRASVMQTILMYKAI</sequence>
<reference evidence="11 12" key="2">
    <citation type="submission" date="2018-11" db="EMBL/GenBank/DDBJ databases">
        <authorList>
            <consortium name="Pathogen Informatics"/>
        </authorList>
    </citation>
    <scope>NUCLEOTIDE SEQUENCE [LARGE SCALE GENOMIC DNA]</scope>
</reference>
<proteinExistence type="predicted"/>
<accession>A0A0N4XXJ3</accession>
<keyword evidence="12" id="KW-1185">Reference proteome</keyword>
<dbReference type="PANTHER" id="PTHR10127">
    <property type="entry name" value="DISCOIDIN, CUB, EGF, LAMININ , AND ZINC METALLOPROTEASE DOMAIN CONTAINING"/>
    <property type="match status" value="1"/>
</dbReference>
<evidence type="ECO:0000256" key="9">
    <source>
        <dbReference type="RuleBase" id="RU361183"/>
    </source>
</evidence>
<comment type="caution">
    <text evidence="8">Lacks conserved residue(s) required for the propagation of feature annotation.</text>
</comment>
<dbReference type="SUPFAM" id="SSF49854">
    <property type="entry name" value="Spermadhesin, CUB domain"/>
    <property type="match status" value="1"/>
</dbReference>
<name>A0A0N4XXJ3_NIPBR</name>
<dbReference type="PANTHER" id="PTHR10127:SF850">
    <property type="entry name" value="METALLOENDOPEPTIDASE"/>
    <property type="match status" value="1"/>
</dbReference>
<evidence type="ECO:0000256" key="5">
    <source>
        <dbReference type="ARBA" id="ARBA00022833"/>
    </source>
</evidence>
<evidence type="ECO:0000256" key="6">
    <source>
        <dbReference type="ARBA" id="ARBA00023049"/>
    </source>
</evidence>
<dbReference type="GO" id="GO:0004222">
    <property type="term" value="F:metalloendopeptidase activity"/>
    <property type="evidence" value="ECO:0007669"/>
    <property type="project" value="UniProtKB-UniRule"/>
</dbReference>
<reference evidence="13" key="1">
    <citation type="submission" date="2017-02" db="UniProtKB">
        <authorList>
            <consortium name="WormBaseParasite"/>
        </authorList>
    </citation>
    <scope>IDENTIFICATION</scope>
</reference>
<keyword evidence="4 9" id="KW-0378">Hydrolase</keyword>
<keyword evidence="6 9" id="KW-0482">Metalloprotease</keyword>
<evidence type="ECO:0000313" key="11">
    <source>
        <dbReference type="EMBL" id="VDL71302.1"/>
    </source>
</evidence>
<organism evidence="13">
    <name type="scientific">Nippostrongylus brasiliensis</name>
    <name type="common">Rat hookworm</name>
    <dbReference type="NCBI Taxonomy" id="27835"/>
    <lineage>
        <taxon>Eukaryota</taxon>
        <taxon>Metazoa</taxon>
        <taxon>Ecdysozoa</taxon>
        <taxon>Nematoda</taxon>
        <taxon>Chromadorea</taxon>
        <taxon>Rhabditida</taxon>
        <taxon>Rhabditina</taxon>
        <taxon>Rhabditomorpha</taxon>
        <taxon>Strongyloidea</taxon>
        <taxon>Heligmosomidae</taxon>
        <taxon>Nippostrongylus</taxon>
    </lineage>
</organism>
<evidence type="ECO:0000259" key="10">
    <source>
        <dbReference type="PROSITE" id="PS01180"/>
    </source>
</evidence>
<evidence type="ECO:0000256" key="2">
    <source>
        <dbReference type="ARBA" id="ARBA00022670"/>
    </source>
</evidence>